<evidence type="ECO:0000256" key="1">
    <source>
        <dbReference type="ARBA" id="ARBA00001933"/>
    </source>
</evidence>
<dbReference type="Gene3D" id="3.90.1150.10">
    <property type="entry name" value="Aspartate Aminotransferase, domain 1"/>
    <property type="match status" value="1"/>
</dbReference>
<dbReference type="GO" id="GO:0004838">
    <property type="term" value="F:L-tyrosine-2-oxoglutarate transaminase activity"/>
    <property type="evidence" value="ECO:0007669"/>
    <property type="project" value="TreeGrafter"/>
</dbReference>
<dbReference type="EMBL" id="SLXV01000022">
    <property type="protein sequence ID" value="TCP66545.1"/>
    <property type="molecule type" value="Genomic_DNA"/>
</dbReference>
<dbReference type="GO" id="GO:0042802">
    <property type="term" value="F:identical protein binding"/>
    <property type="evidence" value="ECO:0007669"/>
    <property type="project" value="TreeGrafter"/>
</dbReference>
<keyword evidence="5" id="KW-0808">Transferase</keyword>
<comment type="subunit">
    <text evidence="3">Homodimer.</text>
</comment>
<dbReference type="GO" id="GO:0033585">
    <property type="term" value="P:L-phenylalanine biosynthetic process from chorismate via phenylpyruvate"/>
    <property type="evidence" value="ECO:0007669"/>
    <property type="project" value="TreeGrafter"/>
</dbReference>
<evidence type="ECO:0000256" key="3">
    <source>
        <dbReference type="ARBA" id="ARBA00011738"/>
    </source>
</evidence>
<feature type="domain" description="Aminotransferase class I/classII large" evidence="7">
    <location>
        <begin position="23"/>
        <end position="387"/>
    </location>
</feature>
<comment type="cofactor">
    <cofactor evidence="1">
        <name>pyridoxal 5'-phosphate</name>
        <dbReference type="ChEBI" id="CHEBI:597326"/>
    </cofactor>
</comment>
<dbReference type="GO" id="GO:0004069">
    <property type="term" value="F:L-aspartate:2-oxoglutarate aminotransferase activity"/>
    <property type="evidence" value="ECO:0007669"/>
    <property type="project" value="TreeGrafter"/>
</dbReference>
<keyword evidence="4" id="KW-0032">Aminotransferase</keyword>
<reference evidence="8 9" key="1">
    <citation type="submission" date="2019-03" db="EMBL/GenBank/DDBJ databases">
        <title>Genomic Encyclopedia of Type Strains, Phase IV (KMG-IV): sequencing the most valuable type-strain genomes for metagenomic binning, comparative biology and taxonomic classification.</title>
        <authorList>
            <person name="Goeker M."/>
        </authorList>
    </citation>
    <scope>NUCLEOTIDE SEQUENCE [LARGE SCALE GENOMIC DNA]</scope>
    <source>
        <strain evidence="8 9">DSM 46831</strain>
    </source>
</reference>
<keyword evidence="9" id="KW-1185">Reference proteome</keyword>
<protein>
    <submittedName>
        <fullName evidence="8">Aromatic-amino-acid transaminase</fullName>
    </submittedName>
</protein>
<evidence type="ECO:0000313" key="8">
    <source>
        <dbReference type="EMBL" id="TCP66545.1"/>
    </source>
</evidence>
<dbReference type="Pfam" id="PF00155">
    <property type="entry name" value="Aminotran_1_2"/>
    <property type="match status" value="1"/>
</dbReference>
<organism evidence="8 9">
    <name type="scientific">Baia soyae</name>
    <dbReference type="NCBI Taxonomy" id="1544746"/>
    <lineage>
        <taxon>Bacteria</taxon>
        <taxon>Bacillati</taxon>
        <taxon>Bacillota</taxon>
        <taxon>Bacilli</taxon>
        <taxon>Bacillales</taxon>
        <taxon>Thermoactinomycetaceae</taxon>
        <taxon>Baia</taxon>
    </lineage>
</organism>
<dbReference type="NCBIfam" id="NF006719">
    <property type="entry name" value="PRK09257.1"/>
    <property type="match status" value="1"/>
</dbReference>
<dbReference type="CDD" id="cd00609">
    <property type="entry name" value="AAT_like"/>
    <property type="match status" value="1"/>
</dbReference>
<dbReference type="GO" id="GO:0005829">
    <property type="term" value="C:cytosol"/>
    <property type="evidence" value="ECO:0007669"/>
    <property type="project" value="TreeGrafter"/>
</dbReference>
<dbReference type="InterPro" id="IPR015421">
    <property type="entry name" value="PyrdxlP-dep_Trfase_major"/>
</dbReference>
<evidence type="ECO:0000256" key="4">
    <source>
        <dbReference type="ARBA" id="ARBA00022576"/>
    </source>
</evidence>
<comment type="similarity">
    <text evidence="2">Belongs to the class-I pyridoxal-phosphate-dependent aminotransferase family.</text>
</comment>
<comment type="caution">
    <text evidence="8">The sequence shown here is derived from an EMBL/GenBank/DDBJ whole genome shotgun (WGS) entry which is preliminary data.</text>
</comment>
<gene>
    <name evidence="8" type="ORF">EDD57_12250</name>
</gene>
<sequence>MIPTKPKNSIMQLLERYNQDTRTDKLNLTVGVYTDESGCCPILDSVRDAEYYRVSNQTHKASFHLAGAPEFHQAVRKVLFSSTGNSLEDHVEVIQTIGCSGALYLAGQLIKYYAPTSSIWLSSPTWENHTALLNSNVDHIRHYRYQPANQEELCIDTMLEDLQFAQPGDFVLLHACCHNPTGMDPNLAGWRMLAEFCAERELIPLFDFAYQGFAHSIEQDAEFLVPFSERLDTFMVCNSFSKNMGIYDERTGALTLVFKDETKRADWHKTVKGLIRNTYSMPPVHGSFIVSHIINDPVRFSRWEQELTGMCNDLHRRRGAFFSELDRIGIADQVLSYRKQQGMFVCLNLSEEKIGLLRDAYGVYLLDTGRMCIASLSTANMPRFCEILTKVI</sequence>
<dbReference type="PRINTS" id="PR00799">
    <property type="entry name" value="TRANSAMINASE"/>
</dbReference>
<dbReference type="GO" id="GO:0030170">
    <property type="term" value="F:pyridoxal phosphate binding"/>
    <property type="evidence" value="ECO:0007669"/>
    <property type="project" value="InterPro"/>
</dbReference>
<dbReference type="InterPro" id="IPR015422">
    <property type="entry name" value="PyrdxlP-dep_Trfase_small"/>
</dbReference>
<dbReference type="OrthoDB" id="9766445at2"/>
<evidence type="ECO:0000259" key="7">
    <source>
        <dbReference type="Pfam" id="PF00155"/>
    </source>
</evidence>
<name>A0A4R2S5L2_9BACL</name>
<dbReference type="RefSeq" id="WP_131849014.1">
    <property type="nucleotide sequence ID" value="NZ_SLXV01000022.1"/>
</dbReference>
<dbReference type="AlphaFoldDB" id="A0A4R2S5L2"/>
<proteinExistence type="inferred from homology"/>
<evidence type="ECO:0000313" key="9">
    <source>
        <dbReference type="Proteomes" id="UP000294746"/>
    </source>
</evidence>
<dbReference type="Gene3D" id="3.40.640.10">
    <property type="entry name" value="Type I PLP-dependent aspartate aminotransferase-like (Major domain)"/>
    <property type="match status" value="1"/>
</dbReference>
<dbReference type="SUPFAM" id="SSF53383">
    <property type="entry name" value="PLP-dependent transferases"/>
    <property type="match status" value="1"/>
</dbReference>
<dbReference type="Proteomes" id="UP000294746">
    <property type="component" value="Unassembled WGS sequence"/>
</dbReference>
<keyword evidence="6" id="KW-0663">Pyridoxal phosphate</keyword>
<dbReference type="InterPro" id="IPR000796">
    <property type="entry name" value="Asp_trans"/>
</dbReference>
<dbReference type="PANTHER" id="PTHR11879">
    <property type="entry name" value="ASPARTATE AMINOTRANSFERASE"/>
    <property type="match status" value="1"/>
</dbReference>
<dbReference type="PANTHER" id="PTHR11879:SF22">
    <property type="entry name" value="ASPARTATE AMINOTRANSFERASE, MITOCHONDRIAL"/>
    <property type="match status" value="1"/>
</dbReference>
<accession>A0A4R2S5L2</accession>
<evidence type="ECO:0000256" key="2">
    <source>
        <dbReference type="ARBA" id="ARBA00007441"/>
    </source>
</evidence>
<evidence type="ECO:0000256" key="6">
    <source>
        <dbReference type="ARBA" id="ARBA00022898"/>
    </source>
</evidence>
<dbReference type="InterPro" id="IPR015424">
    <property type="entry name" value="PyrdxlP-dep_Trfase"/>
</dbReference>
<evidence type="ECO:0000256" key="5">
    <source>
        <dbReference type="ARBA" id="ARBA00022679"/>
    </source>
</evidence>
<dbReference type="InterPro" id="IPR004839">
    <property type="entry name" value="Aminotransferase_I/II_large"/>
</dbReference>